<feature type="transmembrane region" description="Helical" evidence="7">
    <location>
        <begin position="159"/>
        <end position="182"/>
    </location>
</feature>
<evidence type="ECO:0000259" key="8">
    <source>
        <dbReference type="PROSITE" id="PS50850"/>
    </source>
</evidence>
<comment type="subcellular location">
    <subcellularLocation>
        <location evidence="1">Membrane</location>
        <topology evidence="1">Multi-pass membrane protein</topology>
    </subcellularLocation>
</comment>
<feature type="transmembrane region" description="Helical" evidence="7">
    <location>
        <begin position="108"/>
        <end position="128"/>
    </location>
</feature>
<keyword evidence="5 7" id="KW-0472">Membrane</keyword>
<dbReference type="InterPro" id="IPR020846">
    <property type="entry name" value="MFS_dom"/>
</dbReference>
<protein>
    <submittedName>
        <fullName evidence="9">MFS antiporter Qdrp1</fullName>
    </submittedName>
</protein>
<dbReference type="Pfam" id="PF07690">
    <property type="entry name" value="MFS_1"/>
    <property type="match status" value="1"/>
</dbReference>
<keyword evidence="10" id="KW-1185">Reference proteome</keyword>
<dbReference type="SUPFAM" id="SSF103473">
    <property type="entry name" value="MFS general substrate transporter"/>
    <property type="match status" value="1"/>
</dbReference>
<evidence type="ECO:0000313" key="10">
    <source>
        <dbReference type="Proteomes" id="UP000837801"/>
    </source>
</evidence>
<dbReference type="Gene3D" id="1.20.1250.20">
    <property type="entry name" value="MFS general substrate transporter like domains"/>
    <property type="match status" value="1"/>
</dbReference>
<reference evidence="9" key="1">
    <citation type="submission" date="2022-03" db="EMBL/GenBank/DDBJ databases">
        <authorList>
            <person name="Legras J.-L."/>
            <person name="Devillers H."/>
            <person name="Grondin C."/>
        </authorList>
    </citation>
    <scope>NUCLEOTIDE SEQUENCE</scope>
    <source>
        <strain evidence="9">CLIB 1423</strain>
    </source>
</reference>
<evidence type="ECO:0000256" key="2">
    <source>
        <dbReference type="ARBA" id="ARBA00022448"/>
    </source>
</evidence>
<organism evidence="9 10">
    <name type="scientific">[Candida] railenensis</name>
    <dbReference type="NCBI Taxonomy" id="45579"/>
    <lineage>
        <taxon>Eukaryota</taxon>
        <taxon>Fungi</taxon>
        <taxon>Dikarya</taxon>
        <taxon>Ascomycota</taxon>
        <taxon>Saccharomycotina</taxon>
        <taxon>Pichiomycetes</taxon>
        <taxon>Debaryomycetaceae</taxon>
        <taxon>Kurtzmaniella</taxon>
    </lineage>
</organism>
<evidence type="ECO:0000313" key="9">
    <source>
        <dbReference type="EMBL" id="CAH2354511.1"/>
    </source>
</evidence>
<feature type="transmembrane region" description="Helical" evidence="7">
    <location>
        <begin position="494"/>
        <end position="513"/>
    </location>
</feature>
<dbReference type="InterPro" id="IPR036259">
    <property type="entry name" value="MFS_trans_sf"/>
</dbReference>
<dbReference type="AlphaFoldDB" id="A0A9P0W0D6"/>
<feature type="transmembrane region" description="Helical" evidence="7">
    <location>
        <begin position="304"/>
        <end position="327"/>
    </location>
</feature>
<dbReference type="Proteomes" id="UP000837801">
    <property type="component" value="Unassembled WGS sequence"/>
</dbReference>
<comment type="similarity">
    <text evidence="6">Belongs to the major facilitator superfamily. CAR1 family.</text>
</comment>
<keyword evidence="3 7" id="KW-0812">Transmembrane</keyword>
<feature type="transmembrane region" description="Helical" evidence="7">
    <location>
        <begin position="430"/>
        <end position="452"/>
    </location>
</feature>
<accession>A0A9P0W0D6</accession>
<evidence type="ECO:0000256" key="7">
    <source>
        <dbReference type="SAM" id="Phobius"/>
    </source>
</evidence>
<dbReference type="PROSITE" id="PS50850">
    <property type="entry name" value="MFS"/>
    <property type="match status" value="1"/>
</dbReference>
<evidence type="ECO:0000256" key="5">
    <source>
        <dbReference type="ARBA" id="ARBA00023136"/>
    </source>
</evidence>
<feature type="transmembrane region" description="Helical" evidence="7">
    <location>
        <begin position="464"/>
        <end position="482"/>
    </location>
</feature>
<keyword evidence="4 7" id="KW-1133">Transmembrane helix</keyword>
<sequence length="522" mass="57539">MSETETEIDTESDLEPASVEVIELTDNFTTEVLRGTDMVRGTTTFSSISTEHTNPKNSYSIYTQNEKYVIVFLAAMAAFWSPISSPIYLPVLPILEKKFKVSEEKLNVSVVVYSIFQGFSPVIFSNLADKFGRRIIVMNSLIIYLAANVGLALNDSYIGLILLRCLQAFGISSTISVASGIAGDLAIKSQRASFIGLSSGISLMGQAFGAFIGGIIENSLGWRAIFWFLAISSGVTFMVVYLLLPETSRTLVGNGATLPQSNKLVLVAPVLLLPRYSRRRNVDSELNLTIEPKKPFRFLSPFKILLNQPVYLTLIPSSISYAIWLMMLTTLSTSLSKSYNYSTLDIGLAYIPSGIGGLLGSITIGKFLDLYYRKEYRKFSHNKEASGGNHTFNIYKARLNLAIFPTFTTVFGALLFSWSLNLHAHPSVALVGSFLVSYAAMNYLTISTTFLADLYPSQFSCSSSCVNLTRCWTAAVFIAALSKMVSTMGIGGCYSFMSCLMLLTYMTIPYILYNSENYGKQK</sequence>
<evidence type="ECO:0000256" key="4">
    <source>
        <dbReference type="ARBA" id="ARBA00022989"/>
    </source>
</evidence>
<evidence type="ECO:0000256" key="3">
    <source>
        <dbReference type="ARBA" id="ARBA00022692"/>
    </source>
</evidence>
<feature type="transmembrane region" description="Helical" evidence="7">
    <location>
        <begin position="68"/>
        <end position="88"/>
    </location>
</feature>
<evidence type="ECO:0000256" key="1">
    <source>
        <dbReference type="ARBA" id="ARBA00004141"/>
    </source>
</evidence>
<dbReference type="GO" id="GO:0022857">
    <property type="term" value="F:transmembrane transporter activity"/>
    <property type="evidence" value="ECO:0007669"/>
    <property type="project" value="InterPro"/>
</dbReference>
<feature type="transmembrane region" description="Helical" evidence="7">
    <location>
        <begin position="347"/>
        <end position="368"/>
    </location>
</feature>
<dbReference type="EMBL" id="CAKXYY010000017">
    <property type="protein sequence ID" value="CAH2354511.1"/>
    <property type="molecule type" value="Genomic_DNA"/>
</dbReference>
<dbReference type="InterPro" id="IPR011701">
    <property type="entry name" value="MFS"/>
</dbReference>
<comment type="caution">
    <text evidence="9">The sequence shown here is derived from an EMBL/GenBank/DDBJ whole genome shotgun (WGS) entry which is preliminary data.</text>
</comment>
<feature type="transmembrane region" description="Helical" evidence="7">
    <location>
        <begin position="399"/>
        <end position="418"/>
    </location>
</feature>
<dbReference type="PANTHER" id="PTHR23502">
    <property type="entry name" value="MAJOR FACILITATOR SUPERFAMILY"/>
    <property type="match status" value="1"/>
</dbReference>
<feature type="transmembrane region" description="Helical" evidence="7">
    <location>
        <begin position="222"/>
        <end position="244"/>
    </location>
</feature>
<feature type="transmembrane region" description="Helical" evidence="7">
    <location>
        <begin position="135"/>
        <end position="153"/>
    </location>
</feature>
<keyword evidence="2" id="KW-0813">Transport</keyword>
<feature type="transmembrane region" description="Helical" evidence="7">
    <location>
        <begin position="194"/>
        <end position="216"/>
    </location>
</feature>
<feature type="domain" description="Major facilitator superfamily (MFS) profile" evidence="8">
    <location>
        <begin position="70"/>
        <end position="516"/>
    </location>
</feature>
<name>A0A9P0W0D6_9ASCO</name>
<gene>
    <name evidence="9" type="ORF">CLIB1423_17S00804</name>
</gene>
<evidence type="ECO:0000256" key="6">
    <source>
        <dbReference type="ARBA" id="ARBA00038347"/>
    </source>
</evidence>
<proteinExistence type="inferred from homology"/>
<dbReference type="OrthoDB" id="440553at2759"/>
<dbReference type="PANTHER" id="PTHR23502:SF51">
    <property type="entry name" value="QUINIDINE RESISTANCE PROTEIN 1-RELATED"/>
    <property type="match status" value="1"/>
</dbReference>
<dbReference type="GO" id="GO:0005886">
    <property type="term" value="C:plasma membrane"/>
    <property type="evidence" value="ECO:0007669"/>
    <property type="project" value="TreeGrafter"/>
</dbReference>